<evidence type="ECO:0000259" key="10">
    <source>
        <dbReference type="PROSITE" id="PS50522"/>
    </source>
</evidence>
<dbReference type="InterPro" id="IPR005093">
    <property type="entry name" value="RNArep_beta"/>
</dbReference>
<evidence type="ECO:0000313" key="11">
    <source>
        <dbReference type="EMBL" id="DAD50698.1"/>
    </source>
</evidence>
<keyword evidence="9" id="KW-0460">Magnesium</keyword>
<dbReference type="EC" id="2.7.7.48" evidence="1"/>
<organism evidence="11 12">
    <name type="scientific">ssRNA phage SRR6960799_32</name>
    <dbReference type="NCBI Taxonomy" id="2786590"/>
    <lineage>
        <taxon>Viruses</taxon>
        <taxon>Riboviria</taxon>
        <taxon>Orthornavirae</taxon>
        <taxon>Lenarviricota</taxon>
        <taxon>Leviviricetes</taxon>
        <taxon>Timlovirales</taxon>
        <taxon>Steitzviridae</taxon>
        <taxon>Iwahcevirus</taxon>
        <taxon>Iwahcevirus pelovicinum</taxon>
    </lineage>
</organism>
<dbReference type="Proteomes" id="UP000676424">
    <property type="component" value="Segment"/>
</dbReference>
<feature type="binding site" evidence="9">
    <location>
        <position position="443"/>
    </location>
    <ligand>
        <name>Mg(2+)</name>
        <dbReference type="ChEBI" id="CHEBI:18420"/>
        <label>2</label>
    </ligand>
</feature>
<dbReference type="GO" id="GO:0039694">
    <property type="term" value="P:viral RNA genome replication"/>
    <property type="evidence" value="ECO:0007669"/>
    <property type="project" value="InterPro"/>
</dbReference>
<dbReference type="InterPro" id="IPR007096">
    <property type="entry name" value="RNA-dir_Rpol_cat_phage"/>
</dbReference>
<dbReference type="GO" id="GO:0003968">
    <property type="term" value="F:RNA-directed RNA polymerase activity"/>
    <property type="evidence" value="ECO:0007669"/>
    <property type="project" value="UniProtKB-KW"/>
</dbReference>
<reference evidence="11" key="1">
    <citation type="submission" date="2020-09" db="EMBL/GenBank/DDBJ databases">
        <title>Leviviricetes taxonomy.</title>
        <authorList>
            <person name="Stockdale S.R."/>
            <person name="Callanan J."/>
            <person name="Adriaenssens E.M."/>
            <person name="Kuhn J.H."/>
            <person name="Rumnieks J."/>
            <person name="Shkoporov A."/>
            <person name="Draper L.A."/>
            <person name="Ross P."/>
            <person name="Hill C."/>
        </authorList>
    </citation>
    <scope>NUCLEOTIDE SEQUENCE</scope>
</reference>
<keyword evidence="3" id="KW-0808">Transferase</keyword>
<evidence type="ECO:0000313" key="12">
    <source>
        <dbReference type="Proteomes" id="UP000676424"/>
    </source>
</evidence>
<sequence>MLKNNILKLYKGILEDANVCFPDLNLGRDLLKISKLLSTRGVRSLQIDLTNLDRALLDMLASGKFQPRGPLTRTLRGSKVPVFLQGLWKLIMDNDGCLLEDANPDAILFIRQVCLLMKRFGGDCPQSAVDDAIDQFLDIEESLRMPTNCWGGTARESIEAFSLSQSWICFQAIESNYHDNMFLPQEQSYFENSARLFRAERLSKLLWTLQTVCDEWTEELGLNEIQHSSLGNICRHGPGSVANQSYQNDKFDYGELLEVRHVFFCDVLNLELHTQDRIKTVPYSSKLIVVPKDATKPRLIASEPVVNQFLQQGLSHWFLTNVRRSKLWSVMNITDQVPSQQLARRGSKDGSLATIDLASASDRLSCWTVERVFRAAPNFLHLLDLTRTPTIRVREKKLPLRKFASQGSATNFPIQTFVYTMLLLAVNRANGIGQFTGRCYGDDIIVATECVEDIKLLLDYLELKVNESKSFSTGLFRESCGGDYFNGYDVTPVKLKTFDIETPESRRALLDTSNLFYRKGFWRASDVCAMLLKEVSLLSIVGYDSGAVGLHSVTGVHRNGLETRYNLSSQRIEMYGTVFKAKTRRKPRDGTCVLRDFLCTVHQDDSDQIKSRITSLSPNGLVDHRGWLPAPYGVGLSKI</sequence>
<comment type="cofactor">
    <cofactor evidence="9">
        <name>Mg(2+)</name>
        <dbReference type="ChEBI" id="CHEBI:18420"/>
    </cofactor>
    <text evidence="9">Binds 2 Mg(2+) per subunit.</text>
</comment>
<dbReference type="GO" id="GO:0000166">
    <property type="term" value="F:nucleotide binding"/>
    <property type="evidence" value="ECO:0007669"/>
    <property type="project" value="UniProtKB-KW"/>
</dbReference>
<accession>A0A8S5L0P2</accession>
<feature type="domain" description="RdRp catalytic" evidence="10">
    <location>
        <begin position="341"/>
        <end position="474"/>
    </location>
</feature>
<dbReference type="InterPro" id="IPR043502">
    <property type="entry name" value="DNA/RNA_pol_sf"/>
</dbReference>
<evidence type="ECO:0000256" key="9">
    <source>
        <dbReference type="PIRSR" id="PIRSR605093-1"/>
    </source>
</evidence>
<keyword evidence="9" id="KW-0479">Metal-binding</keyword>
<name>A0A8S5L0P2_9VIRU</name>
<dbReference type="GeneID" id="80400312"/>
<dbReference type="Pfam" id="PF03431">
    <property type="entry name" value="RNA_replicase_B"/>
    <property type="match status" value="1"/>
</dbReference>
<comment type="catalytic activity">
    <reaction evidence="8">
        <text>RNA(n) + a ribonucleoside 5'-triphosphate = RNA(n+1) + diphosphate</text>
        <dbReference type="Rhea" id="RHEA:21248"/>
        <dbReference type="Rhea" id="RHEA-COMP:14527"/>
        <dbReference type="Rhea" id="RHEA-COMP:17342"/>
        <dbReference type="ChEBI" id="CHEBI:33019"/>
        <dbReference type="ChEBI" id="CHEBI:61557"/>
        <dbReference type="ChEBI" id="CHEBI:140395"/>
        <dbReference type="EC" id="2.7.7.48"/>
    </reaction>
</comment>
<dbReference type="SUPFAM" id="SSF56672">
    <property type="entry name" value="DNA/RNA polymerases"/>
    <property type="match status" value="1"/>
</dbReference>
<keyword evidence="6" id="KW-0693">Viral RNA replication</keyword>
<dbReference type="RefSeq" id="YP_010770784.1">
    <property type="nucleotide sequence ID" value="NC_074389.1"/>
</dbReference>
<feature type="binding site" evidence="9">
    <location>
        <position position="356"/>
    </location>
    <ligand>
        <name>Mg(2+)</name>
        <dbReference type="ChEBI" id="CHEBI:18420"/>
        <label>2</label>
    </ligand>
</feature>
<dbReference type="PROSITE" id="PS50522">
    <property type="entry name" value="RDRP_PHAGE"/>
    <property type="match status" value="1"/>
</dbReference>
<evidence type="ECO:0000256" key="3">
    <source>
        <dbReference type="ARBA" id="ARBA00022679"/>
    </source>
</evidence>
<gene>
    <name evidence="11" type="primary">SRR6960799_32_3</name>
</gene>
<evidence type="ECO:0000256" key="7">
    <source>
        <dbReference type="ARBA" id="ARBA00030248"/>
    </source>
</evidence>
<protein>
    <recommendedName>
        <fullName evidence="1">RNA-directed RNA polymerase</fullName>
        <ecNumber evidence="1">2.7.7.48</ecNumber>
    </recommendedName>
    <alternativeName>
        <fullName evidence="7">RNA replicase beta chain</fullName>
    </alternativeName>
</protein>
<evidence type="ECO:0000256" key="5">
    <source>
        <dbReference type="ARBA" id="ARBA00022741"/>
    </source>
</evidence>
<proteinExistence type="predicted"/>
<evidence type="ECO:0000256" key="6">
    <source>
        <dbReference type="ARBA" id="ARBA00022953"/>
    </source>
</evidence>
<evidence type="ECO:0000256" key="2">
    <source>
        <dbReference type="ARBA" id="ARBA00022484"/>
    </source>
</evidence>
<evidence type="ECO:0000256" key="1">
    <source>
        <dbReference type="ARBA" id="ARBA00012494"/>
    </source>
</evidence>
<evidence type="ECO:0000256" key="8">
    <source>
        <dbReference type="ARBA" id="ARBA00048744"/>
    </source>
</evidence>
<feature type="binding site" evidence="9">
    <location>
        <position position="442"/>
    </location>
    <ligand>
        <name>Mg(2+)</name>
        <dbReference type="ChEBI" id="CHEBI:18420"/>
        <label>2</label>
    </ligand>
</feature>
<keyword evidence="12" id="KW-1185">Reference proteome</keyword>
<evidence type="ECO:0000256" key="4">
    <source>
        <dbReference type="ARBA" id="ARBA00022695"/>
    </source>
</evidence>
<dbReference type="EMBL" id="BK013601">
    <property type="protein sequence ID" value="DAD50698.1"/>
    <property type="molecule type" value="Genomic_RNA"/>
</dbReference>
<dbReference type="KEGG" id="vg:80400312"/>
<keyword evidence="4" id="KW-0548">Nucleotidyltransferase</keyword>
<keyword evidence="2 11" id="KW-0696">RNA-directed RNA polymerase</keyword>
<dbReference type="GO" id="GO:0046872">
    <property type="term" value="F:metal ion binding"/>
    <property type="evidence" value="ECO:0007669"/>
    <property type="project" value="UniProtKB-KW"/>
</dbReference>
<keyword evidence="5" id="KW-0547">Nucleotide-binding</keyword>